<dbReference type="Pfam" id="PF13814">
    <property type="entry name" value="Replic_Relax"/>
    <property type="match status" value="1"/>
</dbReference>
<reference evidence="2" key="1">
    <citation type="journal article" date="2019" name="Int. J. Syst. Evol. Microbiol.">
        <title>The Global Catalogue of Microorganisms (GCM) 10K type strain sequencing project: providing services to taxonomists for standard genome sequencing and annotation.</title>
        <authorList>
            <consortium name="The Broad Institute Genomics Platform"/>
            <consortium name="The Broad Institute Genome Sequencing Center for Infectious Disease"/>
            <person name="Wu L."/>
            <person name="Ma J."/>
        </authorList>
    </citation>
    <scope>NUCLEOTIDE SEQUENCE [LARGE SCALE GENOMIC DNA]</scope>
    <source>
        <strain evidence="2">CCUG 56331</strain>
    </source>
</reference>
<name>A0ABW0R7I6_9BACL</name>
<dbReference type="Gene3D" id="1.10.10.10">
    <property type="entry name" value="Winged helix-like DNA-binding domain superfamily/Winged helix DNA-binding domain"/>
    <property type="match status" value="1"/>
</dbReference>
<dbReference type="InterPro" id="IPR036390">
    <property type="entry name" value="WH_DNA-bd_sf"/>
</dbReference>
<gene>
    <name evidence="1" type="ORF">ACFPOH_01475</name>
</gene>
<proteinExistence type="predicted"/>
<dbReference type="Proteomes" id="UP001595978">
    <property type="component" value="Unassembled WGS sequence"/>
</dbReference>
<evidence type="ECO:0000313" key="2">
    <source>
        <dbReference type="Proteomes" id="UP001595978"/>
    </source>
</evidence>
<dbReference type="EMBL" id="JBHSNQ010000014">
    <property type="protein sequence ID" value="MFC5540466.1"/>
    <property type="molecule type" value="Genomic_DNA"/>
</dbReference>
<organism evidence="1 2">
    <name type="scientific">Ureibacillus suwonensis</name>
    <dbReference type="NCBI Taxonomy" id="313007"/>
    <lineage>
        <taxon>Bacteria</taxon>
        <taxon>Bacillati</taxon>
        <taxon>Bacillota</taxon>
        <taxon>Bacilli</taxon>
        <taxon>Bacillales</taxon>
        <taxon>Caryophanaceae</taxon>
        <taxon>Ureibacillus</taxon>
    </lineage>
</organism>
<comment type="caution">
    <text evidence="1">The sequence shown here is derived from an EMBL/GenBank/DDBJ whole genome shotgun (WGS) entry which is preliminary data.</text>
</comment>
<sequence>MSVISEYQLTHCSMKLLAYLFYYRGMTALQLSQIYYESEKPFPTQKSSVHNYLSKLKKQNLVASKKLEDSVRPGSIYYLTTKGFEVVKEMLNIDVGATENGFILLNERNGIPTQSDLPYNLYQPPKQQISHHLLLIDFFIRLRIHFSEEESVDHRLSMYCSTPYTYNNMDGKIRPDAEIILPNGNAYWIEVDRSTESHSQLLAKFQNYKNFLSYLKKNNLPIPFKGILFLTDEKQQLYGMKRRWTNIVSAYLKSMDPDQAADIRLLMTPLNRVEETLCFEMKRMKLNEAAKQRLHEKLHQRGYHRILPFIRKSDQSLFYAIAMNKKSYKIVFVHVGNAYDSSLYTNFHQFIQRLMKIHQRDEVKQLQPEGVEQIVFHPDRTPYIIPALQGDHDLKDIEEELELLSEDITFIQLDTEDV</sequence>
<protein>
    <submittedName>
        <fullName evidence="1">Replication-relaxation family protein</fullName>
    </submittedName>
</protein>
<accession>A0ABW0R7I6</accession>
<dbReference type="RefSeq" id="WP_390308666.1">
    <property type="nucleotide sequence ID" value="NZ_JBHSNQ010000014.1"/>
</dbReference>
<dbReference type="InterPro" id="IPR025855">
    <property type="entry name" value="Replic_Relax"/>
</dbReference>
<dbReference type="SUPFAM" id="SSF46785">
    <property type="entry name" value="Winged helix' DNA-binding domain"/>
    <property type="match status" value="1"/>
</dbReference>
<dbReference type="InterPro" id="IPR036388">
    <property type="entry name" value="WH-like_DNA-bd_sf"/>
</dbReference>
<keyword evidence="2" id="KW-1185">Reference proteome</keyword>
<evidence type="ECO:0000313" key="1">
    <source>
        <dbReference type="EMBL" id="MFC5540466.1"/>
    </source>
</evidence>